<dbReference type="Gene3D" id="3.40.50.300">
    <property type="entry name" value="P-loop containing nucleotide triphosphate hydrolases"/>
    <property type="match status" value="1"/>
</dbReference>
<gene>
    <name evidence="2" type="ORF">OMS_01164</name>
</gene>
<sequence>MSDDGSSLSQGQRQLLSIARAAIADPPVLILDEATSSIDTRTETIVQKGMDSLMKDRTVFVIAHRLSTVRNSDAIMVLDQGRIIERGTHDELIAQQGEYYQLYTGAFKHS</sequence>
<dbReference type="InterPro" id="IPR039421">
    <property type="entry name" value="Type_1_exporter"/>
</dbReference>
<dbReference type="InterPro" id="IPR027417">
    <property type="entry name" value="P-loop_NTPase"/>
</dbReference>
<accession>A0ABN0KQ31</accession>
<dbReference type="EMBL" id="AHYU01000026">
    <property type="protein sequence ID" value="EOT34177.1"/>
    <property type="molecule type" value="Genomic_DNA"/>
</dbReference>
<feature type="domain" description="ABC transporter" evidence="1">
    <location>
        <begin position="3"/>
        <end position="36"/>
    </location>
</feature>
<name>A0ABN0KQ31_9ENTE</name>
<evidence type="ECO:0000313" key="3">
    <source>
        <dbReference type="Proteomes" id="UP000014210"/>
    </source>
</evidence>
<reference evidence="2 3" key="1">
    <citation type="submission" date="2013-03" db="EMBL/GenBank/DDBJ databases">
        <title>The Genome Sequence of Enterococcus durans ATCC_6056 (Illumina only assembly).</title>
        <authorList>
            <consortium name="The Broad Institute Genomics Platform"/>
            <consortium name="The Broad Institute Genome Sequencing Center for Infectious Disease"/>
            <person name="Earl A."/>
            <person name="Russ C."/>
            <person name="Gilmore M."/>
            <person name="Surin D."/>
            <person name="Walker B."/>
            <person name="Young S."/>
            <person name="Zeng Q."/>
            <person name="Gargeya S."/>
            <person name="Fitzgerald M."/>
            <person name="Haas B."/>
            <person name="Abouelleil A."/>
            <person name="Allen A.W."/>
            <person name="Alvarado L."/>
            <person name="Arachchi H.M."/>
            <person name="Berlin A.M."/>
            <person name="Chapman S.B."/>
            <person name="Gainer-Dewar J."/>
            <person name="Goldberg J."/>
            <person name="Griggs A."/>
            <person name="Gujja S."/>
            <person name="Hansen M."/>
            <person name="Howarth C."/>
            <person name="Imamovic A."/>
            <person name="Ireland A."/>
            <person name="Larimer J."/>
            <person name="McCowan C."/>
            <person name="Murphy C."/>
            <person name="Pearson M."/>
            <person name="Poon T.W."/>
            <person name="Priest M."/>
            <person name="Roberts A."/>
            <person name="Saif S."/>
            <person name="Shea T."/>
            <person name="Sisk P."/>
            <person name="Sykes S."/>
            <person name="Wortman J."/>
            <person name="Nusbaum C."/>
            <person name="Birren B."/>
        </authorList>
    </citation>
    <scope>NUCLEOTIDE SEQUENCE [LARGE SCALE GENOMIC DNA]</scope>
    <source>
        <strain evidence="2 3">ATCC 6056</strain>
    </source>
</reference>
<dbReference type="Proteomes" id="UP000014210">
    <property type="component" value="Unassembled WGS sequence"/>
</dbReference>
<dbReference type="PANTHER" id="PTHR43394">
    <property type="entry name" value="ATP-DEPENDENT PERMEASE MDL1, MITOCHONDRIAL"/>
    <property type="match status" value="1"/>
</dbReference>
<comment type="caution">
    <text evidence="2">The sequence shown here is derived from an EMBL/GenBank/DDBJ whole genome shotgun (WGS) entry which is preliminary data.</text>
</comment>
<dbReference type="SUPFAM" id="SSF52540">
    <property type="entry name" value="P-loop containing nucleoside triphosphate hydrolases"/>
    <property type="match status" value="1"/>
</dbReference>
<dbReference type="InterPro" id="IPR003439">
    <property type="entry name" value="ABC_transporter-like_ATP-bd"/>
</dbReference>
<dbReference type="PANTHER" id="PTHR43394:SF1">
    <property type="entry name" value="ATP-BINDING CASSETTE SUB-FAMILY B MEMBER 10, MITOCHONDRIAL"/>
    <property type="match status" value="1"/>
</dbReference>
<evidence type="ECO:0000259" key="1">
    <source>
        <dbReference type="Pfam" id="PF00005"/>
    </source>
</evidence>
<proteinExistence type="predicted"/>
<keyword evidence="3" id="KW-1185">Reference proteome</keyword>
<organism evidence="2 3">
    <name type="scientific">Enterococcus durans ATCC 6056</name>
    <dbReference type="NCBI Taxonomy" id="1140001"/>
    <lineage>
        <taxon>Bacteria</taxon>
        <taxon>Bacillati</taxon>
        <taxon>Bacillota</taxon>
        <taxon>Bacilli</taxon>
        <taxon>Lactobacillales</taxon>
        <taxon>Enterococcaceae</taxon>
        <taxon>Enterococcus</taxon>
    </lineage>
</organism>
<protein>
    <recommendedName>
        <fullName evidence="1">ABC transporter domain-containing protein</fullName>
    </recommendedName>
</protein>
<evidence type="ECO:0000313" key="2">
    <source>
        <dbReference type="EMBL" id="EOT34177.1"/>
    </source>
</evidence>
<dbReference type="Pfam" id="PF00005">
    <property type="entry name" value="ABC_tran"/>
    <property type="match status" value="1"/>
</dbReference>